<dbReference type="SUPFAM" id="SSF55486">
    <property type="entry name" value="Metalloproteases ('zincins'), catalytic domain"/>
    <property type="match status" value="1"/>
</dbReference>
<keyword evidence="7" id="KW-1185">Reference proteome</keyword>
<dbReference type="Gene3D" id="3.40.390.10">
    <property type="entry name" value="Collagenase (Catalytic Domain)"/>
    <property type="match status" value="1"/>
</dbReference>
<protein>
    <submittedName>
        <fullName evidence="6">Metallopeptidase, catalytic domain-containing protein</fullName>
    </submittedName>
</protein>
<keyword evidence="4" id="KW-0862">Zinc</keyword>
<evidence type="ECO:0000259" key="5">
    <source>
        <dbReference type="SMART" id="SM00235"/>
    </source>
</evidence>
<dbReference type="PANTHER" id="PTHR10201">
    <property type="entry name" value="MATRIX METALLOPROTEINASE"/>
    <property type="match status" value="1"/>
</dbReference>
<gene>
    <name evidence="6" type="ORF">Tco_0681812</name>
</gene>
<dbReference type="InterPro" id="IPR024079">
    <property type="entry name" value="MetalloPept_cat_dom_sf"/>
</dbReference>
<keyword evidence="2" id="KW-0479">Metal-binding</keyword>
<evidence type="ECO:0000256" key="1">
    <source>
        <dbReference type="ARBA" id="ARBA00022670"/>
    </source>
</evidence>
<evidence type="ECO:0000313" key="7">
    <source>
        <dbReference type="Proteomes" id="UP001151760"/>
    </source>
</evidence>
<reference evidence="6" key="1">
    <citation type="journal article" date="2022" name="Int. J. Mol. Sci.">
        <title>Draft Genome of Tanacetum Coccineum: Genomic Comparison of Closely Related Tanacetum-Family Plants.</title>
        <authorList>
            <person name="Yamashiro T."/>
            <person name="Shiraishi A."/>
            <person name="Nakayama K."/>
            <person name="Satake H."/>
        </authorList>
    </citation>
    <scope>NUCLEOTIDE SEQUENCE</scope>
</reference>
<reference evidence="6" key="2">
    <citation type="submission" date="2022-01" db="EMBL/GenBank/DDBJ databases">
        <authorList>
            <person name="Yamashiro T."/>
            <person name="Shiraishi A."/>
            <person name="Satake H."/>
            <person name="Nakayama K."/>
        </authorList>
    </citation>
    <scope>NUCLEOTIDE SEQUENCE</scope>
</reference>
<dbReference type="Pfam" id="PF00413">
    <property type="entry name" value="Peptidase_M10"/>
    <property type="match status" value="1"/>
</dbReference>
<keyword evidence="3" id="KW-0378">Hydrolase</keyword>
<dbReference type="PRINTS" id="PR00138">
    <property type="entry name" value="MATRIXIN"/>
</dbReference>
<dbReference type="InterPro" id="IPR001818">
    <property type="entry name" value="Pept_M10_metallopeptidase"/>
</dbReference>
<evidence type="ECO:0000256" key="4">
    <source>
        <dbReference type="ARBA" id="ARBA00022833"/>
    </source>
</evidence>
<evidence type="ECO:0000256" key="3">
    <source>
        <dbReference type="ARBA" id="ARBA00022801"/>
    </source>
</evidence>
<evidence type="ECO:0000313" key="6">
    <source>
        <dbReference type="EMBL" id="GJS67248.1"/>
    </source>
</evidence>
<dbReference type="SMART" id="SM00235">
    <property type="entry name" value="ZnMc"/>
    <property type="match status" value="1"/>
</dbReference>
<organism evidence="6 7">
    <name type="scientific">Tanacetum coccineum</name>
    <dbReference type="NCBI Taxonomy" id="301880"/>
    <lineage>
        <taxon>Eukaryota</taxon>
        <taxon>Viridiplantae</taxon>
        <taxon>Streptophyta</taxon>
        <taxon>Embryophyta</taxon>
        <taxon>Tracheophyta</taxon>
        <taxon>Spermatophyta</taxon>
        <taxon>Magnoliopsida</taxon>
        <taxon>eudicotyledons</taxon>
        <taxon>Gunneridae</taxon>
        <taxon>Pentapetalae</taxon>
        <taxon>asterids</taxon>
        <taxon>campanulids</taxon>
        <taxon>Asterales</taxon>
        <taxon>Asteraceae</taxon>
        <taxon>Asteroideae</taxon>
        <taxon>Anthemideae</taxon>
        <taxon>Anthemidinae</taxon>
        <taxon>Tanacetum</taxon>
    </lineage>
</organism>
<proteinExistence type="predicted"/>
<accession>A0ABQ4XRB8</accession>
<comment type="caution">
    <text evidence="6">The sequence shown here is derived from an EMBL/GenBank/DDBJ whole genome shotgun (WGS) entry which is preliminary data.</text>
</comment>
<keyword evidence="1" id="KW-0645">Protease</keyword>
<evidence type="ECO:0000256" key="2">
    <source>
        <dbReference type="ARBA" id="ARBA00022723"/>
    </source>
</evidence>
<sequence>MASRVTSFVWPESQTDLTYAFDLNFPYSFVPLVVSDFDEWASGSAYFTFSRVADIGTSDLKISFQKMNHGDGADFDGPLGTLAHAFSPPDGRLHFDVDETWSLGPGPVPNVIDFKSVTLHEIGHLLGLHHSQYQDAVMWESLPLRTVKDKLTSNDIQGIKVLYGLN</sequence>
<dbReference type="InterPro" id="IPR006026">
    <property type="entry name" value="Peptidase_Metallo"/>
</dbReference>
<name>A0ABQ4XRB8_9ASTR</name>
<dbReference type="EMBL" id="BQNB010009705">
    <property type="protein sequence ID" value="GJS67248.1"/>
    <property type="molecule type" value="Genomic_DNA"/>
</dbReference>
<dbReference type="InterPro" id="IPR021190">
    <property type="entry name" value="Pept_M10A"/>
</dbReference>
<feature type="domain" description="Peptidase metallopeptidase" evidence="5">
    <location>
        <begin position="6"/>
        <end position="165"/>
    </location>
</feature>
<dbReference type="PANTHER" id="PTHR10201:SF292">
    <property type="entry name" value="MATRILYSIN"/>
    <property type="match status" value="1"/>
</dbReference>
<dbReference type="Proteomes" id="UP001151760">
    <property type="component" value="Unassembled WGS sequence"/>
</dbReference>